<name>A0A5N6PRV9_9ASTR</name>
<dbReference type="InterPro" id="IPR046347">
    <property type="entry name" value="bZIP_sf"/>
</dbReference>
<dbReference type="Proteomes" id="UP000326396">
    <property type="component" value="Linkage Group LG11"/>
</dbReference>
<keyword evidence="8" id="KW-1185">Reference proteome</keyword>
<dbReference type="OrthoDB" id="551672at2759"/>
<gene>
    <name evidence="7" type="ORF">E3N88_06821</name>
</gene>
<dbReference type="PANTHER" id="PTHR46324:SF3">
    <property type="entry name" value="BASIC LEUCINE ZIPPER 43-RELATED"/>
    <property type="match status" value="1"/>
</dbReference>
<evidence type="ECO:0000256" key="2">
    <source>
        <dbReference type="ARBA" id="ARBA00023015"/>
    </source>
</evidence>
<dbReference type="FunFam" id="1.20.5.170:FF:000020">
    <property type="entry name" value="BZIP transcription factor"/>
    <property type="match status" value="1"/>
</dbReference>
<feature type="domain" description="BZIP" evidence="6">
    <location>
        <begin position="69"/>
        <end position="116"/>
    </location>
</feature>
<evidence type="ECO:0000259" key="6">
    <source>
        <dbReference type="PROSITE" id="PS50217"/>
    </source>
</evidence>
<keyword evidence="4" id="KW-0804">Transcription</keyword>
<dbReference type="SUPFAM" id="SSF57959">
    <property type="entry name" value="Leucine zipper domain"/>
    <property type="match status" value="1"/>
</dbReference>
<dbReference type="PROSITE" id="PS50217">
    <property type="entry name" value="BZIP"/>
    <property type="match status" value="1"/>
</dbReference>
<dbReference type="CDD" id="cd14702">
    <property type="entry name" value="bZIP_plant_GBF1"/>
    <property type="match status" value="1"/>
</dbReference>
<dbReference type="Gene3D" id="1.20.5.170">
    <property type="match status" value="1"/>
</dbReference>
<comment type="caution">
    <text evidence="7">The sequence shown here is derived from an EMBL/GenBank/DDBJ whole genome shotgun (WGS) entry which is preliminary data.</text>
</comment>
<dbReference type="Pfam" id="PF00170">
    <property type="entry name" value="bZIP_1"/>
    <property type="match status" value="1"/>
</dbReference>
<dbReference type="SMART" id="SM00338">
    <property type="entry name" value="BRLZ"/>
    <property type="match status" value="1"/>
</dbReference>
<evidence type="ECO:0000256" key="5">
    <source>
        <dbReference type="ARBA" id="ARBA00023242"/>
    </source>
</evidence>
<dbReference type="GO" id="GO:0003677">
    <property type="term" value="F:DNA binding"/>
    <property type="evidence" value="ECO:0007669"/>
    <property type="project" value="UniProtKB-KW"/>
</dbReference>
<dbReference type="PANTHER" id="PTHR46324">
    <property type="entry name" value="BASIC LEUCINE ZIPPER 43-RELATED"/>
    <property type="match status" value="1"/>
</dbReference>
<reference evidence="7 8" key="1">
    <citation type="submission" date="2019-05" db="EMBL/GenBank/DDBJ databases">
        <title>Mikania micrantha, genome provides insights into the molecular mechanism of rapid growth.</title>
        <authorList>
            <person name="Liu B."/>
        </authorList>
    </citation>
    <scope>NUCLEOTIDE SEQUENCE [LARGE SCALE GENOMIC DNA]</scope>
    <source>
        <strain evidence="7">NLD-2019</strain>
        <tissue evidence="7">Leaf</tissue>
    </source>
</reference>
<keyword evidence="5" id="KW-0539">Nucleus</keyword>
<dbReference type="InterPro" id="IPR045314">
    <property type="entry name" value="bZIP_plant_GBF1"/>
</dbReference>
<keyword evidence="3" id="KW-0238">DNA-binding</keyword>
<evidence type="ECO:0000313" key="7">
    <source>
        <dbReference type="EMBL" id="KAD6795925.1"/>
    </source>
</evidence>
<dbReference type="GO" id="GO:0005634">
    <property type="term" value="C:nucleus"/>
    <property type="evidence" value="ECO:0007669"/>
    <property type="project" value="UniProtKB-SubCell"/>
</dbReference>
<dbReference type="AlphaFoldDB" id="A0A5N6PRV9"/>
<dbReference type="InterPro" id="IPR044521">
    <property type="entry name" value="AtbZIP8/43"/>
</dbReference>
<accession>A0A5N6PRV9</accession>
<evidence type="ECO:0000313" key="8">
    <source>
        <dbReference type="Proteomes" id="UP000326396"/>
    </source>
</evidence>
<proteinExistence type="predicted"/>
<sequence length="177" mass="20828">MHENDFHYLAPATENLNTPQLVINQNNSTTIPLDVNIFSNPFYQLQELNLQAIYSTCDEAEEQEPNLINERKRRRMISNRESARRSRMRKQKQLDELWSLVLWLRNENQQLMDKVKTHDRVVQENTELKEEVSGLRQMVTATYPCLRDIYSNDGYLINEPSNDHSVSSSTDFIQLDP</sequence>
<comment type="subcellular location">
    <subcellularLocation>
        <location evidence="1">Nucleus</location>
    </subcellularLocation>
</comment>
<dbReference type="InterPro" id="IPR004827">
    <property type="entry name" value="bZIP"/>
</dbReference>
<organism evidence="7 8">
    <name type="scientific">Mikania micrantha</name>
    <name type="common">bitter vine</name>
    <dbReference type="NCBI Taxonomy" id="192012"/>
    <lineage>
        <taxon>Eukaryota</taxon>
        <taxon>Viridiplantae</taxon>
        <taxon>Streptophyta</taxon>
        <taxon>Embryophyta</taxon>
        <taxon>Tracheophyta</taxon>
        <taxon>Spermatophyta</taxon>
        <taxon>Magnoliopsida</taxon>
        <taxon>eudicotyledons</taxon>
        <taxon>Gunneridae</taxon>
        <taxon>Pentapetalae</taxon>
        <taxon>asterids</taxon>
        <taxon>campanulids</taxon>
        <taxon>Asterales</taxon>
        <taxon>Asteraceae</taxon>
        <taxon>Asteroideae</taxon>
        <taxon>Heliantheae alliance</taxon>
        <taxon>Eupatorieae</taxon>
        <taxon>Mikania</taxon>
    </lineage>
</organism>
<keyword evidence="2" id="KW-0805">Transcription regulation</keyword>
<dbReference type="GO" id="GO:0046983">
    <property type="term" value="F:protein dimerization activity"/>
    <property type="evidence" value="ECO:0007669"/>
    <property type="project" value="UniProtKB-ARBA"/>
</dbReference>
<protein>
    <recommendedName>
        <fullName evidence="6">BZIP domain-containing protein</fullName>
    </recommendedName>
</protein>
<evidence type="ECO:0000256" key="3">
    <source>
        <dbReference type="ARBA" id="ARBA00023125"/>
    </source>
</evidence>
<dbReference type="PROSITE" id="PS00036">
    <property type="entry name" value="BZIP_BASIC"/>
    <property type="match status" value="1"/>
</dbReference>
<evidence type="ECO:0000256" key="1">
    <source>
        <dbReference type="ARBA" id="ARBA00004123"/>
    </source>
</evidence>
<evidence type="ECO:0000256" key="4">
    <source>
        <dbReference type="ARBA" id="ARBA00023163"/>
    </source>
</evidence>
<dbReference type="EMBL" id="SZYD01000003">
    <property type="protein sequence ID" value="KAD6795925.1"/>
    <property type="molecule type" value="Genomic_DNA"/>
</dbReference>
<dbReference type="GO" id="GO:0003700">
    <property type="term" value="F:DNA-binding transcription factor activity"/>
    <property type="evidence" value="ECO:0007669"/>
    <property type="project" value="InterPro"/>
</dbReference>